<dbReference type="PROSITE" id="PS51257">
    <property type="entry name" value="PROKAR_LIPOPROTEIN"/>
    <property type="match status" value="1"/>
</dbReference>
<protein>
    <submittedName>
        <fullName evidence="5">Glycoside hydrolase</fullName>
    </submittedName>
</protein>
<evidence type="ECO:0000256" key="2">
    <source>
        <dbReference type="ARBA" id="ARBA00023295"/>
    </source>
</evidence>
<evidence type="ECO:0000313" key="5">
    <source>
        <dbReference type="EMBL" id="PHN06854.1"/>
    </source>
</evidence>
<keyword evidence="2 3" id="KW-0326">Glycosidase</keyword>
<name>A0A2D0NEB9_FLAN2</name>
<evidence type="ECO:0000313" key="6">
    <source>
        <dbReference type="Proteomes" id="UP000223913"/>
    </source>
</evidence>
<dbReference type="AlphaFoldDB" id="A0A2D0NEB9"/>
<comment type="similarity">
    <text evidence="3">Belongs to the glycosyl hydrolase 5 (cellulase A) family.</text>
</comment>
<accession>A0A2D0NEB9</accession>
<comment type="caution">
    <text evidence="5">The sequence shown here is derived from an EMBL/GenBank/DDBJ whole genome shotgun (WGS) entry which is preliminary data.</text>
</comment>
<dbReference type="PANTHER" id="PTHR34142">
    <property type="entry name" value="ENDO-BETA-1,4-GLUCANASE A"/>
    <property type="match status" value="1"/>
</dbReference>
<gene>
    <name evidence="5" type="ORF">CRP01_10470</name>
</gene>
<keyword evidence="6" id="KW-1185">Reference proteome</keyword>
<sequence length="335" mass="39132">MHLIKTGSLVLIVLISCQLLFAQNAHLSRLEVQGNQFINQQGEKVVLRGLNTSDPDHLAAQRHWNLDYFREMKSWGANVVRFPIHPTRWERRGPEEYLELLDQGIAWATELGLYVILDWHSIGNLRTQLYQSPIYETTPKQTFEFWRTIAKRYGDHPTVAFYELFNEPTTYNNQLGTCSWAQWKELMEEIIIIIRANGGKGIPLVAGFNWAYDLTPVREDPIRAEGIAYVSHPYPQKRPKPWAEKWTEDWGFIKDKYPLILTEIGFAGEEERGAHVPVISDESYGDAITDYCDSRDISYVVWVFDARWAPALFSDWEYTLTRHGKYFKQHLQSYR</sequence>
<evidence type="ECO:0000259" key="4">
    <source>
        <dbReference type="Pfam" id="PF00150"/>
    </source>
</evidence>
<organism evidence="5 6">
    <name type="scientific">Flavilitoribacter nigricans (strain ATCC 23147 / DSM 23189 / NBRC 102662 / NCIMB 1420 / SS-2)</name>
    <name type="common">Lewinella nigricans</name>
    <dbReference type="NCBI Taxonomy" id="1122177"/>
    <lineage>
        <taxon>Bacteria</taxon>
        <taxon>Pseudomonadati</taxon>
        <taxon>Bacteroidota</taxon>
        <taxon>Saprospiria</taxon>
        <taxon>Saprospirales</taxon>
        <taxon>Lewinellaceae</taxon>
        <taxon>Flavilitoribacter</taxon>
    </lineage>
</organism>
<dbReference type="Gene3D" id="3.20.20.80">
    <property type="entry name" value="Glycosidases"/>
    <property type="match status" value="1"/>
</dbReference>
<feature type="domain" description="Glycoside hydrolase family 5" evidence="4">
    <location>
        <begin position="39"/>
        <end position="305"/>
    </location>
</feature>
<dbReference type="SUPFAM" id="SSF51445">
    <property type="entry name" value="(Trans)glycosidases"/>
    <property type="match status" value="1"/>
</dbReference>
<dbReference type="InterPro" id="IPR017853">
    <property type="entry name" value="GH"/>
</dbReference>
<dbReference type="PANTHER" id="PTHR34142:SF1">
    <property type="entry name" value="GLYCOSIDE HYDROLASE FAMILY 5 DOMAIN-CONTAINING PROTEIN"/>
    <property type="match status" value="1"/>
</dbReference>
<dbReference type="Pfam" id="PF00150">
    <property type="entry name" value="Cellulase"/>
    <property type="match status" value="1"/>
</dbReference>
<reference evidence="5 6" key="1">
    <citation type="submission" date="2017-10" db="EMBL/GenBank/DDBJ databases">
        <title>The draft genome sequence of Lewinella nigricans NBRC 102662.</title>
        <authorList>
            <person name="Wang K."/>
        </authorList>
    </citation>
    <scope>NUCLEOTIDE SEQUENCE [LARGE SCALE GENOMIC DNA]</scope>
    <source>
        <strain evidence="5 6">NBRC 102662</strain>
    </source>
</reference>
<evidence type="ECO:0000256" key="1">
    <source>
        <dbReference type="ARBA" id="ARBA00022801"/>
    </source>
</evidence>
<evidence type="ECO:0000256" key="3">
    <source>
        <dbReference type="RuleBase" id="RU361153"/>
    </source>
</evidence>
<dbReference type="Proteomes" id="UP000223913">
    <property type="component" value="Unassembled WGS sequence"/>
</dbReference>
<dbReference type="GO" id="GO:0009251">
    <property type="term" value="P:glucan catabolic process"/>
    <property type="evidence" value="ECO:0007669"/>
    <property type="project" value="TreeGrafter"/>
</dbReference>
<proteinExistence type="inferred from homology"/>
<keyword evidence="1 3" id="KW-0378">Hydrolase</keyword>
<dbReference type="OrthoDB" id="154460at2"/>
<dbReference type="GO" id="GO:0004553">
    <property type="term" value="F:hydrolase activity, hydrolyzing O-glycosyl compounds"/>
    <property type="evidence" value="ECO:0007669"/>
    <property type="project" value="InterPro"/>
</dbReference>
<dbReference type="EMBL" id="PDUD01000017">
    <property type="protein sequence ID" value="PHN06854.1"/>
    <property type="molecule type" value="Genomic_DNA"/>
</dbReference>
<dbReference type="InterPro" id="IPR001547">
    <property type="entry name" value="Glyco_hydro_5"/>
</dbReference>